<organism evidence="6 7">
    <name type="scientific">Candidatus Lokiarchaeum ossiferum</name>
    <dbReference type="NCBI Taxonomy" id="2951803"/>
    <lineage>
        <taxon>Archaea</taxon>
        <taxon>Promethearchaeati</taxon>
        <taxon>Promethearchaeota</taxon>
        <taxon>Promethearchaeia</taxon>
        <taxon>Promethearchaeales</taxon>
        <taxon>Promethearchaeaceae</taxon>
        <taxon>Candidatus Lokiarchaeum</taxon>
    </lineage>
</organism>
<dbReference type="NCBIfam" id="NF006720">
    <property type="entry name" value="PRK09258.1"/>
    <property type="match status" value="1"/>
</dbReference>
<dbReference type="Pfam" id="PF08541">
    <property type="entry name" value="ACP_syn_III_C"/>
    <property type="match status" value="1"/>
</dbReference>
<dbReference type="PANTHER" id="PTHR34069:SF3">
    <property type="entry name" value="ACYL-COA:ACYL-COA ALKYLTRANSFERASE"/>
    <property type="match status" value="1"/>
</dbReference>
<keyword evidence="3" id="KW-0012">Acyltransferase</keyword>
<dbReference type="InterPro" id="IPR013747">
    <property type="entry name" value="ACP_syn_III_C"/>
</dbReference>
<dbReference type="Proteomes" id="UP001208689">
    <property type="component" value="Chromosome"/>
</dbReference>
<name>A0ABY6HW62_9ARCH</name>
<feature type="domain" description="Beta-ketoacyl-[acyl-carrier-protein] synthase III C-terminal" evidence="4">
    <location>
        <begin position="257"/>
        <end position="342"/>
    </location>
</feature>
<reference evidence="6" key="1">
    <citation type="submission" date="2022-09" db="EMBL/GenBank/DDBJ databases">
        <title>Actin cytoskeleton and complex cell architecture in an #Asgard archaeon.</title>
        <authorList>
            <person name="Ponce Toledo R.I."/>
            <person name="Schleper C."/>
            <person name="Rodrigues Oliveira T."/>
            <person name="Wollweber F."/>
            <person name="Xu J."/>
            <person name="Rittmann S."/>
            <person name="Klingl A."/>
            <person name="Pilhofer M."/>
        </authorList>
    </citation>
    <scope>NUCLEOTIDE SEQUENCE</scope>
    <source>
        <strain evidence="6">B-35</strain>
    </source>
</reference>
<gene>
    <name evidence="6" type="ORF">NEF87_003382</name>
</gene>
<evidence type="ECO:0000313" key="7">
    <source>
        <dbReference type="Proteomes" id="UP001208689"/>
    </source>
</evidence>
<protein>
    <recommendedName>
        <fullName evidence="8">3-oxoacyl-ACP synthase III</fullName>
    </recommendedName>
</protein>
<evidence type="ECO:0000313" key="6">
    <source>
        <dbReference type="EMBL" id="UYP47097.1"/>
    </source>
</evidence>
<evidence type="ECO:0008006" key="8">
    <source>
        <dbReference type="Google" id="ProtNLM"/>
    </source>
</evidence>
<dbReference type="InterPro" id="IPR013751">
    <property type="entry name" value="ACP_syn_III_N"/>
</dbReference>
<evidence type="ECO:0000256" key="1">
    <source>
        <dbReference type="ARBA" id="ARBA00022679"/>
    </source>
</evidence>
<dbReference type="PANTHER" id="PTHR34069">
    <property type="entry name" value="3-OXOACYL-[ACYL-CARRIER-PROTEIN] SYNTHASE 3"/>
    <property type="match status" value="1"/>
</dbReference>
<evidence type="ECO:0000256" key="2">
    <source>
        <dbReference type="ARBA" id="ARBA00023229"/>
    </source>
</evidence>
<evidence type="ECO:0000256" key="3">
    <source>
        <dbReference type="ARBA" id="ARBA00023315"/>
    </source>
</evidence>
<keyword evidence="2" id="KW-0414">Isoprene biosynthesis</keyword>
<dbReference type="EMBL" id="CP104013">
    <property type="protein sequence ID" value="UYP47097.1"/>
    <property type="molecule type" value="Genomic_DNA"/>
</dbReference>
<keyword evidence="7" id="KW-1185">Reference proteome</keyword>
<evidence type="ECO:0000259" key="5">
    <source>
        <dbReference type="Pfam" id="PF08545"/>
    </source>
</evidence>
<evidence type="ECO:0000259" key="4">
    <source>
        <dbReference type="Pfam" id="PF08541"/>
    </source>
</evidence>
<proteinExistence type="predicted"/>
<feature type="domain" description="Beta-ketoacyl-[acyl-carrier-protein] synthase III N-terminal" evidence="5">
    <location>
        <begin position="115"/>
        <end position="194"/>
    </location>
</feature>
<keyword evidence="1" id="KW-0808">Transferase</keyword>
<dbReference type="Gene3D" id="3.40.47.10">
    <property type="match status" value="2"/>
</dbReference>
<dbReference type="Pfam" id="PF08545">
    <property type="entry name" value="ACP_syn_III"/>
    <property type="match status" value="1"/>
</dbReference>
<dbReference type="InterPro" id="IPR016039">
    <property type="entry name" value="Thiolase-like"/>
</dbReference>
<sequence>MKKAHIEAIDYHQAPNVITSDWIEEQIEDTLGRLDIPRGSLENITGIKERRFWEHGIKYYETTTKAAIKVIEKAGIDSQDIECIINTSICRDYIEPSQASLVHGNLNLSPHCFNFDISNACLGFVNGMELIKTMINAGKIKKYGLLVSSEGSIKALENTLRMLKSTNCKMDDYKSNFATLTLGSGAVAMLIANEDIAESQHVINDAVNVANTAEDHNKLCLASLDHSQMYANTHGMMVEGIKLAVKTWAKANQTWPNWNDQYIDRYIPHQTSNRQIEALCNACKLNHDKFHIILEKYGNMASAALPMALIDAAETKTLNAGDQIALMGMGSGLNGTIMSLTW</sequence>
<dbReference type="SUPFAM" id="SSF53901">
    <property type="entry name" value="Thiolase-like"/>
    <property type="match status" value="1"/>
</dbReference>
<accession>A0ABY6HW62</accession>